<proteinExistence type="predicted"/>
<dbReference type="InterPro" id="IPR052050">
    <property type="entry name" value="SecEffector_AnkRepeat"/>
</dbReference>
<dbReference type="EMBL" id="HBIC01029913">
    <property type="protein sequence ID" value="CAE0286270.1"/>
    <property type="molecule type" value="Transcribed_RNA"/>
</dbReference>
<evidence type="ECO:0000313" key="1">
    <source>
        <dbReference type="EMBL" id="CAE0286270.1"/>
    </source>
</evidence>
<reference evidence="1" key="1">
    <citation type="submission" date="2021-01" db="EMBL/GenBank/DDBJ databases">
        <authorList>
            <person name="Corre E."/>
            <person name="Pelletier E."/>
            <person name="Niang G."/>
            <person name="Scheremetjew M."/>
            <person name="Finn R."/>
            <person name="Kale V."/>
            <person name="Holt S."/>
            <person name="Cochrane G."/>
            <person name="Meng A."/>
            <person name="Brown T."/>
            <person name="Cohen L."/>
        </authorList>
    </citation>
    <scope>NUCLEOTIDE SEQUENCE</scope>
    <source>
        <strain evidence="1">CCAP 955/1</strain>
    </source>
</reference>
<dbReference type="Gene3D" id="1.25.40.20">
    <property type="entry name" value="Ankyrin repeat-containing domain"/>
    <property type="match status" value="2"/>
</dbReference>
<dbReference type="InterPro" id="IPR002110">
    <property type="entry name" value="Ankyrin_rpt"/>
</dbReference>
<protein>
    <recommendedName>
        <fullName evidence="2">Ankyrin repeat-containing domain</fullName>
    </recommendedName>
</protein>
<dbReference type="InterPro" id="IPR036770">
    <property type="entry name" value="Ankyrin_rpt-contain_sf"/>
</dbReference>
<dbReference type="PANTHER" id="PTHR46586">
    <property type="entry name" value="ANKYRIN REPEAT-CONTAINING PROTEIN"/>
    <property type="match status" value="1"/>
</dbReference>
<accession>A0A7S3H674</accession>
<dbReference type="SMART" id="SM00248">
    <property type="entry name" value="ANK"/>
    <property type="match status" value="3"/>
</dbReference>
<gene>
    <name evidence="1" type="ORF">SELO1098_LOCUS15111</name>
</gene>
<dbReference type="PANTHER" id="PTHR46586:SF3">
    <property type="entry name" value="ANKYRIN REPEAT-CONTAINING PROTEIN"/>
    <property type="match status" value="1"/>
</dbReference>
<organism evidence="1">
    <name type="scientific">Spumella elongata</name>
    <dbReference type="NCBI Taxonomy" id="89044"/>
    <lineage>
        <taxon>Eukaryota</taxon>
        <taxon>Sar</taxon>
        <taxon>Stramenopiles</taxon>
        <taxon>Ochrophyta</taxon>
        <taxon>Chrysophyceae</taxon>
        <taxon>Chromulinales</taxon>
        <taxon>Chromulinaceae</taxon>
        <taxon>Spumella</taxon>
    </lineage>
</organism>
<dbReference type="Pfam" id="PF12796">
    <property type="entry name" value="Ank_2"/>
    <property type="match status" value="1"/>
</dbReference>
<sequence>MDHLSVEMVQLKYSEVPEWLQDSEFYNNLDGDEPDSYFEVPIKFFCESCDYVETVEDVEEILETMRFWGVRYVPSSILKFDFSNHRALWDRVCSELLREAGANRDQVKLAFKHTKMFTLDVALSTGRTECPSFWLTGCGPKSKEGINAIIHAARFGRLDLVKLLHERGYPGDTNAYCAAAQYGHIHVLEYLFESGLPISQNAMIYGARGGHLKCMEYLYSIGCPWKYMVTIAYAVAQCSIELDDSCSYKWIDDASIVPSPDGYLECLRFALKHGCTIHDQACEIACQYNLLDCLQLLYDNNAAITPWCRTVSAKMGHIKILQYLYDIGHDWDAQTMADAAEGGQMHCVKFLQQHHCPWNEDACSHAAMAGHLFVLMYLHRNGCPWNTVACSKAV</sequence>
<dbReference type="AlphaFoldDB" id="A0A7S3H674"/>
<dbReference type="SUPFAM" id="SSF48403">
    <property type="entry name" value="Ankyrin repeat"/>
    <property type="match status" value="1"/>
</dbReference>
<name>A0A7S3H674_9STRA</name>
<evidence type="ECO:0008006" key="2">
    <source>
        <dbReference type="Google" id="ProtNLM"/>
    </source>
</evidence>